<feature type="region of interest" description="Disordered" evidence="3">
    <location>
        <begin position="388"/>
        <end position="426"/>
    </location>
</feature>
<sequence>MDSCLSSASGRASPGSPTTMMGRLACGLDLLLWGSNDVSLEDLPPHGSETWQWFISSNPKAMRAPLVADPKTEAAFRMLRCRDDDVFVCSYPRCGLSWAHALSWHLLRSNESGQLPFRDPTTIVGGKGPVYPDQPPTKWTHQDVSAQAHPRLLSGHCSVQRLPPSFLQSKARLIVIDRDPRDAMVSTFFRLKRLGQKFRALECHDARLKELADACEALTLERCYDDFDSQKTSLALGMDDEAHYETRKRSATEDVSELDYGDYYEWHAQYASLASQLGQRVLWLHYEDLSTDPHSAAERIHTFLFSKPATSDKIDGAVRFASFDETAARGDDALRKGVVGDHKIYLSREHWDAVAHQCCRRLGGYDAMHYQIARLVQDVPSALKRVPKSKRKAVKALSAQTRRAPSDSWDLPAPGSTRASSSWFKR</sequence>
<keyword evidence="6" id="KW-1185">Reference proteome</keyword>
<reference evidence="5" key="1">
    <citation type="submission" date="2021-11" db="EMBL/GenBank/DDBJ databases">
        <authorList>
            <consortium name="Genoscope - CEA"/>
            <person name="William W."/>
        </authorList>
    </citation>
    <scope>NUCLEOTIDE SEQUENCE</scope>
</reference>
<comment type="caution">
    <text evidence="5">The sequence shown here is derived from an EMBL/GenBank/DDBJ whole genome shotgun (WGS) entry which is preliminary data.</text>
</comment>
<dbReference type="EMBL" id="CAKKNE010000001">
    <property type="protein sequence ID" value="CAH0363988.1"/>
    <property type="molecule type" value="Genomic_DNA"/>
</dbReference>
<dbReference type="Proteomes" id="UP000789595">
    <property type="component" value="Unassembled WGS sequence"/>
</dbReference>
<accession>A0A8J2S497</accession>
<dbReference type="InterPro" id="IPR000863">
    <property type="entry name" value="Sulfotransferase_dom"/>
</dbReference>
<name>A0A8J2S497_9STRA</name>
<organism evidence="5 6">
    <name type="scientific">Pelagomonas calceolata</name>
    <dbReference type="NCBI Taxonomy" id="35677"/>
    <lineage>
        <taxon>Eukaryota</taxon>
        <taxon>Sar</taxon>
        <taxon>Stramenopiles</taxon>
        <taxon>Ochrophyta</taxon>
        <taxon>Pelagophyceae</taxon>
        <taxon>Pelagomonadales</taxon>
        <taxon>Pelagomonadaceae</taxon>
        <taxon>Pelagomonas</taxon>
    </lineage>
</organism>
<feature type="domain" description="Sulfotransferase" evidence="4">
    <location>
        <begin position="83"/>
        <end position="360"/>
    </location>
</feature>
<evidence type="ECO:0000313" key="6">
    <source>
        <dbReference type="Proteomes" id="UP000789595"/>
    </source>
</evidence>
<dbReference type="OrthoDB" id="205623at2759"/>
<dbReference type="SUPFAM" id="SSF52540">
    <property type="entry name" value="P-loop containing nucleoside triphosphate hydrolases"/>
    <property type="match status" value="1"/>
</dbReference>
<dbReference type="PANTHER" id="PTHR11783">
    <property type="entry name" value="SULFOTRANSFERASE SULT"/>
    <property type="match status" value="1"/>
</dbReference>
<comment type="similarity">
    <text evidence="1">Belongs to the sulfotransferase 1 family.</text>
</comment>
<evidence type="ECO:0000259" key="4">
    <source>
        <dbReference type="Pfam" id="PF00685"/>
    </source>
</evidence>
<dbReference type="Pfam" id="PF00685">
    <property type="entry name" value="Sulfotransfer_1"/>
    <property type="match status" value="1"/>
</dbReference>
<keyword evidence="2" id="KW-0808">Transferase</keyword>
<dbReference type="AlphaFoldDB" id="A0A8J2S497"/>
<evidence type="ECO:0000313" key="5">
    <source>
        <dbReference type="EMBL" id="CAH0363988.1"/>
    </source>
</evidence>
<dbReference type="Gene3D" id="3.40.50.300">
    <property type="entry name" value="P-loop containing nucleotide triphosphate hydrolases"/>
    <property type="match status" value="1"/>
</dbReference>
<protein>
    <recommendedName>
        <fullName evidence="4">Sulfotransferase domain-containing protein</fullName>
    </recommendedName>
</protein>
<evidence type="ECO:0000256" key="1">
    <source>
        <dbReference type="ARBA" id="ARBA00005771"/>
    </source>
</evidence>
<dbReference type="InterPro" id="IPR027417">
    <property type="entry name" value="P-loop_NTPase"/>
</dbReference>
<feature type="compositionally biased region" description="Polar residues" evidence="3">
    <location>
        <begin position="417"/>
        <end position="426"/>
    </location>
</feature>
<proteinExistence type="inferred from homology"/>
<evidence type="ECO:0000256" key="2">
    <source>
        <dbReference type="ARBA" id="ARBA00022679"/>
    </source>
</evidence>
<gene>
    <name evidence="5" type="ORF">PECAL_1P03350</name>
</gene>
<evidence type="ECO:0000256" key="3">
    <source>
        <dbReference type="SAM" id="MobiDB-lite"/>
    </source>
</evidence>
<dbReference type="GO" id="GO:0008146">
    <property type="term" value="F:sulfotransferase activity"/>
    <property type="evidence" value="ECO:0007669"/>
    <property type="project" value="InterPro"/>
</dbReference>